<comment type="caution">
    <text evidence="3">The sequence shown here is derived from an EMBL/GenBank/DDBJ whole genome shotgun (WGS) entry which is preliminary data.</text>
</comment>
<proteinExistence type="predicted"/>
<name>A0A427XYH2_9TREE</name>
<dbReference type="EMBL" id="RSCD01000023">
    <property type="protein sequence ID" value="RSH83862.1"/>
    <property type="molecule type" value="Genomic_DNA"/>
</dbReference>
<evidence type="ECO:0000313" key="3">
    <source>
        <dbReference type="EMBL" id="RSH83862.1"/>
    </source>
</evidence>
<sequence length="742" mass="81443">MSELRVGSSPSPIALLLVAIAILGAWVFLSGKKSSSASTTSFTQQASQNTHEEKIDKKSTREKSSERHSRTREDEEDDEPSSAAPTTPGTPVSATSETATTPPASAVDTEGEDRPRSKERRKSRAVVNVAPKTLLDEGDVDARPDRAQSPISVRGEGGATTERRGGGGGAHNGVEFVDDDEWTRRHDNQQERRMSGPDDDVVGWLDFSRSPIHAIKSSGALGGSPVGDHILAKMEMIEQICRSDWFDPDKQVAWWGIMRANQWIPLFGNVPSCIVDIATAFAEIIPGVMFCEAMTQLIPRHHVIAPQDILDMSDTPTRDMLLAWFVLPFRAYLGHAWSGGKKKPRLPSAMELLEDPAASMVWWLDHMGTVFLASRMFSQGFAELLDDSMRIAIQLDQAERGYIAEVTIMAPDPSTGDDQPVRPRTWATMPHSEPGRGDIARHVVGHCLNLARAWTERRGEDGEILAPGLGEGHQSGGDPIVRTRLVIRPGFSTSLNNSNPWPDDAKPAGATVQSGADAIPRERQVITFKHDNLERVAHENFHGSIAAFRQVVQQLRPYRLTILNARQNKWNPAVSAFGMQFDTKTFEYMLAHFTIGLAMEDNPYFEPDGDSEAESLIRLAVNGGYATWTELDLGGILPLDEVAPGEITCMDFGIFPSLELVLLPFIALHDPGAGQWSTANLLVDASLGLRNQLHLKKDDRGRTPFSVVVILQDAAEADTLGNNLADVLRDRNCRKARRGRSG</sequence>
<feature type="compositionally biased region" description="Basic and acidic residues" evidence="1">
    <location>
        <begin position="50"/>
        <end position="73"/>
    </location>
</feature>
<organism evidence="3 4">
    <name type="scientific">Saitozyma podzolica</name>
    <dbReference type="NCBI Taxonomy" id="1890683"/>
    <lineage>
        <taxon>Eukaryota</taxon>
        <taxon>Fungi</taxon>
        <taxon>Dikarya</taxon>
        <taxon>Basidiomycota</taxon>
        <taxon>Agaricomycotina</taxon>
        <taxon>Tremellomycetes</taxon>
        <taxon>Tremellales</taxon>
        <taxon>Trimorphomycetaceae</taxon>
        <taxon>Saitozyma</taxon>
    </lineage>
</organism>
<gene>
    <name evidence="3" type="ORF">EHS25_005477</name>
</gene>
<keyword evidence="4" id="KW-1185">Reference proteome</keyword>
<feature type="region of interest" description="Disordered" evidence="1">
    <location>
        <begin position="36"/>
        <end position="199"/>
    </location>
</feature>
<evidence type="ECO:0000256" key="2">
    <source>
        <dbReference type="SAM" id="Phobius"/>
    </source>
</evidence>
<dbReference type="OrthoDB" id="2573513at2759"/>
<protein>
    <submittedName>
        <fullName evidence="3">Uncharacterized protein</fullName>
    </submittedName>
</protein>
<feature type="compositionally biased region" description="Basic and acidic residues" evidence="1">
    <location>
        <begin position="182"/>
        <end position="196"/>
    </location>
</feature>
<dbReference type="AlphaFoldDB" id="A0A427XYH2"/>
<dbReference type="Proteomes" id="UP000279259">
    <property type="component" value="Unassembled WGS sequence"/>
</dbReference>
<keyword evidence="2" id="KW-0812">Transmembrane</keyword>
<keyword evidence="2" id="KW-1133">Transmembrane helix</keyword>
<evidence type="ECO:0000256" key="1">
    <source>
        <dbReference type="SAM" id="MobiDB-lite"/>
    </source>
</evidence>
<evidence type="ECO:0000313" key="4">
    <source>
        <dbReference type="Proteomes" id="UP000279259"/>
    </source>
</evidence>
<feature type="compositionally biased region" description="Low complexity" evidence="1">
    <location>
        <begin position="36"/>
        <end position="48"/>
    </location>
</feature>
<keyword evidence="2" id="KW-0472">Membrane</keyword>
<feature type="transmembrane region" description="Helical" evidence="2">
    <location>
        <begin position="12"/>
        <end position="29"/>
    </location>
</feature>
<dbReference type="STRING" id="1890683.A0A427XYH2"/>
<accession>A0A427XYH2</accession>
<feature type="compositionally biased region" description="Low complexity" evidence="1">
    <location>
        <begin position="81"/>
        <end position="107"/>
    </location>
</feature>
<reference evidence="3 4" key="1">
    <citation type="submission" date="2018-11" db="EMBL/GenBank/DDBJ databases">
        <title>Genome sequence of Saitozyma podzolica DSM 27192.</title>
        <authorList>
            <person name="Aliyu H."/>
            <person name="Gorte O."/>
            <person name="Ochsenreither K."/>
        </authorList>
    </citation>
    <scope>NUCLEOTIDE SEQUENCE [LARGE SCALE GENOMIC DNA]</scope>
    <source>
        <strain evidence="3 4">DSM 27192</strain>
    </source>
</reference>